<reference evidence="2" key="1">
    <citation type="submission" date="2021-09" db="EMBL/GenBank/DDBJ databases">
        <authorList>
            <person name="Martin H S."/>
        </authorList>
    </citation>
    <scope>NUCLEOTIDE SEQUENCE</scope>
</reference>
<feature type="region of interest" description="Disordered" evidence="1">
    <location>
        <begin position="275"/>
        <end position="334"/>
    </location>
</feature>
<name>A0A8J2VTE9_9NEOP</name>
<accession>A0A8J2VTE9</accession>
<protein>
    <submittedName>
        <fullName evidence="2">(African queen) hypothetical protein</fullName>
    </submittedName>
</protein>
<dbReference type="AlphaFoldDB" id="A0A8J2VTE9"/>
<proteinExistence type="predicted"/>
<sequence length="376" mass="41943">MNHQYLDHIIALLQILKLLKHLAGVVFDAFSFGRLFAKSIRSESLFLCNAIQAEEHEEQNAELNGIRTPAYKSGHLIEALMRQKGDTLNIVPESYVEQTNLADKSQRGKRLRRDLPTFDNFQIGLDKKFSSFDAPLNRTGPVNYFASRVNQEYITFPENDGKNIVYGSQDVQIGNFFPDNPNGTNVYGPILVQKNNTYRGKNENAQYGASITQIGNRYPERHGKNDIYTGVVVQNGNTYPVNPGNKTSFAININQSNNTYPKSIENNKDALKPIIDHSGNFYPSSNDSEAGMNTKNNTETRGGSVEQNTSDGQGNTSSTNYDSDSSSYIESTTQHYEERKAHANKHIAPNGQKCLSSSVLISLSYSFFILVKCIPS</sequence>
<evidence type="ECO:0000313" key="3">
    <source>
        <dbReference type="Proteomes" id="UP000789524"/>
    </source>
</evidence>
<organism evidence="2 3">
    <name type="scientific">Danaus chrysippus</name>
    <name type="common">African queen</name>
    <dbReference type="NCBI Taxonomy" id="151541"/>
    <lineage>
        <taxon>Eukaryota</taxon>
        <taxon>Metazoa</taxon>
        <taxon>Ecdysozoa</taxon>
        <taxon>Arthropoda</taxon>
        <taxon>Hexapoda</taxon>
        <taxon>Insecta</taxon>
        <taxon>Pterygota</taxon>
        <taxon>Neoptera</taxon>
        <taxon>Endopterygota</taxon>
        <taxon>Lepidoptera</taxon>
        <taxon>Glossata</taxon>
        <taxon>Ditrysia</taxon>
        <taxon>Papilionoidea</taxon>
        <taxon>Nymphalidae</taxon>
        <taxon>Danainae</taxon>
        <taxon>Danaini</taxon>
        <taxon>Danaina</taxon>
        <taxon>Danaus</taxon>
        <taxon>Anosia</taxon>
    </lineage>
</organism>
<dbReference type="OrthoDB" id="6925838at2759"/>
<keyword evidence="3" id="KW-1185">Reference proteome</keyword>
<evidence type="ECO:0000256" key="1">
    <source>
        <dbReference type="SAM" id="MobiDB-lite"/>
    </source>
</evidence>
<dbReference type="Proteomes" id="UP000789524">
    <property type="component" value="Unassembled WGS sequence"/>
</dbReference>
<evidence type="ECO:0000313" key="2">
    <source>
        <dbReference type="EMBL" id="CAG9564396.1"/>
    </source>
</evidence>
<comment type="caution">
    <text evidence="2">The sequence shown here is derived from an EMBL/GenBank/DDBJ whole genome shotgun (WGS) entry which is preliminary data.</text>
</comment>
<feature type="compositionally biased region" description="Low complexity" evidence="1">
    <location>
        <begin position="315"/>
        <end position="328"/>
    </location>
</feature>
<dbReference type="EMBL" id="CAKASE010000050">
    <property type="protein sequence ID" value="CAG9564396.1"/>
    <property type="molecule type" value="Genomic_DNA"/>
</dbReference>
<gene>
    <name evidence="2" type="ORF">DCHRY22_LOCUS5399</name>
</gene>
<feature type="compositionally biased region" description="Polar residues" evidence="1">
    <location>
        <begin position="281"/>
        <end position="314"/>
    </location>
</feature>